<dbReference type="VEuPathDB" id="FungiDB:SeMB42_g05727"/>
<feature type="compositionally biased region" description="Basic and acidic residues" evidence="9">
    <location>
        <begin position="283"/>
        <end position="294"/>
    </location>
</feature>
<protein>
    <recommendedName>
        <fullName evidence="7">Structure-specific endonuclease subunit SLX4</fullName>
    </recommendedName>
</protein>
<gene>
    <name evidence="10" type="ORF">SeLEV6574_g02819</name>
</gene>
<keyword evidence="4" id="KW-0233">DNA recombination</keyword>
<dbReference type="GO" id="GO:0006260">
    <property type="term" value="P:DNA replication"/>
    <property type="evidence" value="ECO:0007669"/>
    <property type="project" value="InterPro"/>
</dbReference>
<proteinExistence type="inferred from homology"/>
<comment type="similarity">
    <text evidence="2">Belongs to the SLX4 family.</text>
</comment>
<feature type="region of interest" description="Disordered" evidence="9">
    <location>
        <begin position="153"/>
        <end position="188"/>
    </location>
</feature>
<evidence type="ECO:0000256" key="8">
    <source>
        <dbReference type="SAM" id="Coils"/>
    </source>
</evidence>
<feature type="coiled-coil region" evidence="8">
    <location>
        <begin position="580"/>
        <end position="607"/>
    </location>
</feature>
<feature type="compositionally biased region" description="Low complexity" evidence="9">
    <location>
        <begin position="34"/>
        <end position="66"/>
    </location>
</feature>
<dbReference type="EMBL" id="QEAM01000084">
    <property type="protein sequence ID" value="TPX47144.1"/>
    <property type="molecule type" value="Genomic_DNA"/>
</dbReference>
<dbReference type="Proteomes" id="UP000320475">
    <property type="component" value="Unassembled WGS sequence"/>
</dbReference>
<keyword evidence="3" id="KW-0227">DNA damage</keyword>
<feature type="region of interest" description="Disordered" evidence="9">
    <location>
        <begin position="1011"/>
        <end position="1070"/>
    </location>
</feature>
<evidence type="ECO:0000256" key="2">
    <source>
        <dbReference type="ARBA" id="ARBA00006661"/>
    </source>
</evidence>
<evidence type="ECO:0000313" key="10">
    <source>
        <dbReference type="EMBL" id="TPX47144.1"/>
    </source>
</evidence>
<evidence type="ECO:0000256" key="7">
    <source>
        <dbReference type="ARBA" id="ARBA00029496"/>
    </source>
</evidence>
<accession>A0A507D6M2</accession>
<dbReference type="GO" id="GO:0000712">
    <property type="term" value="P:resolution of meiotic recombination intermediates"/>
    <property type="evidence" value="ECO:0007669"/>
    <property type="project" value="TreeGrafter"/>
</dbReference>
<feature type="region of interest" description="Disordered" evidence="9">
    <location>
        <begin position="452"/>
        <end position="472"/>
    </location>
</feature>
<feature type="compositionally biased region" description="Polar residues" evidence="9">
    <location>
        <begin position="1025"/>
        <end position="1042"/>
    </location>
</feature>
<feature type="region of interest" description="Disordered" evidence="9">
    <location>
        <begin position="270"/>
        <end position="297"/>
    </location>
</feature>
<evidence type="ECO:0000256" key="9">
    <source>
        <dbReference type="SAM" id="MobiDB-lite"/>
    </source>
</evidence>
<evidence type="ECO:0000256" key="3">
    <source>
        <dbReference type="ARBA" id="ARBA00022763"/>
    </source>
</evidence>
<evidence type="ECO:0000313" key="11">
    <source>
        <dbReference type="Proteomes" id="UP000320475"/>
    </source>
</evidence>
<keyword evidence="6" id="KW-0539">Nucleus</keyword>
<feature type="region of interest" description="Disordered" evidence="9">
    <location>
        <begin position="1179"/>
        <end position="1206"/>
    </location>
</feature>
<evidence type="ECO:0000256" key="4">
    <source>
        <dbReference type="ARBA" id="ARBA00023172"/>
    </source>
</evidence>
<feature type="region of interest" description="Disordered" evidence="9">
    <location>
        <begin position="1075"/>
        <end position="1094"/>
    </location>
</feature>
<dbReference type="OrthoDB" id="5576441at2759"/>
<feature type="region of interest" description="Disordered" evidence="9">
    <location>
        <begin position="928"/>
        <end position="961"/>
    </location>
</feature>
<keyword evidence="5" id="KW-0234">DNA repair</keyword>
<evidence type="ECO:0000256" key="6">
    <source>
        <dbReference type="ARBA" id="ARBA00023242"/>
    </source>
</evidence>
<evidence type="ECO:0000256" key="1">
    <source>
        <dbReference type="ARBA" id="ARBA00004123"/>
    </source>
</evidence>
<dbReference type="Pfam" id="PF09494">
    <property type="entry name" value="Slx4"/>
    <property type="match status" value="1"/>
</dbReference>
<organism evidence="10 11">
    <name type="scientific">Synchytrium endobioticum</name>
    <dbReference type="NCBI Taxonomy" id="286115"/>
    <lineage>
        <taxon>Eukaryota</taxon>
        <taxon>Fungi</taxon>
        <taxon>Fungi incertae sedis</taxon>
        <taxon>Chytridiomycota</taxon>
        <taxon>Chytridiomycota incertae sedis</taxon>
        <taxon>Chytridiomycetes</taxon>
        <taxon>Synchytriales</taxon>
        <taxon>Synchytriaceae</taxon>
        <taxon>Synchytrium</taxon>
    </lineage>
</organism>
<feature type="compositionally biased region" description="Acidic residues" evidence="9">
    <location>
        <begin position="1189"/>
        <end position="1204"/>
    </location>
</feature>
<dbReference type="GO" id="GO:0033557">
    <property type="term" value="C:Slx1-Slx4 complex"/>
    <property type="evidence" value="ECO:0007669"/>
    <property type="project" value="InterPro"/>
</dbReference>
<sequence>MTSMIDLAADDDDFQLIVPVARATAKVAPARTQSKPTTRRSTAAAKTAFTVASSTSRPTATPSATSIKTPFTLSDRDPHAAAASRSKSTATIRPRNRNASQEPESLRPSASSATKIHEPSPSIITASARPRLVSPPIYIDCDQGVNELFNGRIHSDDQGALSGAQPAPPPPITQQRTPLKHNRPPTSTRSPVYKCPVCSVLLSALSESSDVHMNSCLDANSSLATTSNPAAALVEPFACMCCGRDLTEEPVSRREAHVNACLDSPFTRHHDTASRDGNLGTAKSDHTERRKRDSSLVSHESSLGMLASCPCCVQAWQGEAIKSVEGKITHARQCAKMKSISLADLVELIENAVSHIAPDEILTNGTANDCKNGFIRNPSFATSGSCNLVTSAVQSCIMPASLKLVVVQGDDDFKETSFLVNASNHSVIKRRKLDHDTQMALALSKSELEAKSNGHKIGGMGSPVKGRKRKKKDNGASYLLTAQEAAQDLVVRAAYILGKGGRSIGSTNSTSSDIEGVHIKVPGAVGHEGVSSGSRLWDLAHACGRVVSDAFITDVLPVDEAPQPKRDVKVEMKRIESEFAASVLSKEAQLEQKIADLRAEHASWVKQATLTKNKRIEYLRRTAYATWIDASPSKLPILLSQGAVSPTGPRQNGDENMAAAAPTATQFKMNDLIEASLDDQDKESVRDDEGDGVFVEQRPQHSEASSDDHLRPGVSSTVVYDVAFLDDSSHETAFLEESPLLAENEGFGNAMSPTSSLRGSVREMATYNDIAHENLELDNNNDAKADDMQENVHQCVAMHNIDHPADDGAIVDLVECQDNPIPVDNYNIAHDDTTVVDKISTAMPITIHVDTPSPPPVENVYDVELINDSPPRYDNDYTCYDGDSAVLCYSPPRYDNDYNCYDDDGAVLCYSPPPQSKTLLIPLASMTKRDSRNDNQDIDAFAPPPSPSVHKTPVQPLGGSRIHNVNSVTIESESEDDASSDIIDLTSRAKPLEPARSPPCKSNEGLKSIHISTRRSDNCGVQGVPNGSGSEKVSSTHQVSSHQKIRRATNDGKTNRPKGNESTTSACESRVPCYSDTATNAHDQNTSRDKPPGMPLYESMSYEELKKIALKFGFKTNAKAPLVAQLNRMWLALNGFPSPVNDHPGSSLPLQVEPPMRISAALAAAAAAASDAAKKTKRRAVAAKRGEVMDDDNEDDDDEEEDETSSLYRMDADLANKLREFFTDDLDLYMKILRYEPLNLDDIHKRLTDAEKGIVCPKTLLAAYLDKQGISHILVPKKSKGAGAPRRWWAK</sequence>
<feature type="region of interest" description="Disordered" evidence="9">
    <location>
        <begin position="29"/>
        <end position="128"/>
    </location>
</feature>
<dbReference type="PANTHER" id="PTHR21541">
    <property type="entry name" value="BTB POZ DOMAIN CONTAINING 12"/>
    <property type="match status" value="1"/>
</dbReference>
<keyword evidence="8" id="KW-0175">Coiled coil</keyword>
<dbReference type="PANTHER" id="PTHR21541:SF3">
    <property type="entry name" value="STRUCTURE-SPECIFIC ENDONUCLEASE SUBUNIT SLX4"/>
    <property type="match status" value="1"/>
</dbReference>
<dbReference type="GO" id="GO:0006281">
    <property type="term" value="P:DNA repair"/>
    <property type="evidence" value="ECO:0007669"/>
    <property type="project" value="UniProtKB-KW"/>
</dbReference>
<comment type="subcellular location">
    <subcellularLocation>
        <location evidence="1">Nucleus</location>
    </subcellularLocation>
</comment>
<feature type="compositionally biased region" description="Low complexity" evidence="9">
    <location>
        <begin position="80"/>
        <end position="91"/>
    </location>
</feature>
<comment type="caution">
    <text evidence="10">The sequence shown here is derived from an EMBL/GenBank/DDBJ whole genome shotgun (WGS) entry which is preliminary data.</text>
</comment>
<reference evidence="10 11" key="1">
    <citation type="journal article" date="2019" name="Sci. Rep.">
        <title>Comparative genomics of chytrid fungi reveal insights into the obligate biotrophic and pathogenic lifestyle of Synchytrium endobioticum.</title>
        <authorList>
            <person name="van de Vossenberg B.T.L.H."/>
            <person name="Warris S."/>
            <person name="Nguyen H.D.T."/>
            <person name="van Gent-Pelzer M.P.E."/>
            <person name="Joly D.L."/>
            <person name="van de Geest H.C."/>
            <person name="Bonants P.J.M."/>
            <person name="Smith D.S."/>
            <person name="Levesque C.A."/>
            <person name="van der Lee T.A.J."/>
        </authorList>
    </citation>
    <scope>NUCLEOTIDE SEQUENCE [LARGE SCALE GENOMIC DNA]</scope>
    <source>
        <strain evidence="10 11">LEV6574</strain>
    </source>
</reference>
<feature type="compositionally biased region" description="Polar residues" evidence="9">
    <location>
        <begin position="97"/>
        <end position="114"/>
    </location>
</feature>
<name>A0A507D6M2_9FUNG</name>
<evidence type="ECO:0000256" key="5">
    <source>
        <dbReference type="ARBA" id="ARBA00023204"/>
    </source>
</evidence>
<dbReference type="InterPro" id="IPR018574">
    <property type="entry name" value="Structure-sp_endonuc_su_Slx4"/>
</dbReference>